<evidence type="ECO:0000313" key="2">
    <source>
        <dbReference type="EMBL" id="CAA9473012.1"/>
    </source>
</evidence>
<feature type="compositionally biased region" description="Basic residues" evidence="1">
    <location>
        <begin position="51"/>
        <end position="63"/>
    </location>
</feature>
<gene>
    <name evidence="2" type="ORF">AVDCRST_MAG65-876</name>
</gene>
<feature type="compositionally biased region" description="Low complexity" evidence="1">
    <location>
        <begin position="39"/>
        <end position="50"/>
    </location>
</feature>
<dbReference type="AlphaFoldDB" id="A0A6J4RJW8"/>
<feature type="compositionally biased region" description="Polar residues" evidence="1">
    <location>
        <begin position="129"/>
        <end position="139"/>
    </location>
</feature>
<protein>
    <submittedName>
        <fullName evidence="2">Uncharacterized protein</fullName>
    </submittedName>
</protein>
<feature type="compositionally biased region" description="Low complexity" evidence="1">
    <location>
        <begin position="147"/>
        <end position="161"/>
    </location>
</feature>
<feature type="compositionally biased region" description="Low complexity" evidence="1">
    <location>
        <begin position="172"/>
        <end position="181"/>
    </location>
</feature>
<feature type="non-terminal residue" evidence="2">
    <location>
        <position position="1"/>
    </location>
</feature>
<accession>A0A6J4RJW8</accession>
<proteinExistence type="predicted"/>
<feature type="compositionally biased region" description="Low complexity" evidence="1">
    <location>
        <begin position="64"/>
        <end position="114"/>
    </location>
</feature>
<feature type="region of interest" description="Disordered" evidence="1">
    <location>
        <begin position="19"/>
        <end position="181"/>
    </location>
</feature>
<organism evidence="2">
    <name type="scientific">uncultured Solirubrobacteraceae bacterium</name>
    <dbReference type="NCBI Taxonomy" id="1162706"/>
    <lineage>
        <taxon>Bacteria</taxon>
        <taxon>Bacillati</taxon>
        <taxon>Actinomycetota</taxon>
        <taxon>Thermoleophilia</taxon>
        <taxon>Solirubrobacterales</taxon>
        <taxon>Solirubrobacteraceae</taxon>
        <taxon>environmental samples</taxon>
    </lineage>
</organism>
<name>A0A6J4RJW8_9ACTN</name>
<dbReference type="EMBL" id="CADCVL010000151">
    <property type="protein sequence ID" value="CAA9473012.1"/>
    <property type="molecule type" value="Genomic_DNA"/>
</dbReference>
<reference evidence="2" key="1">
    <citation type="submission" date="2020-02" db="EMBL/GenBank/DDBJ databases">
        <authorList>
            <person name="Meier V. D."/>
        </authorList>
    </citation>
    <scope>NUCLEOTIDE SEQUENCE</scope>
    <source>
        <strain evidence="2">AVDCRST_MAG65</strain>
    </source>
</reference>
<evidence type="ECO:0000256" key="1">
    <source>
        <dbReference type="SAM" id="MobiDB-lite"/>
    </source>
</evidence>
<sequence>ATQSTTASVIAGGVAGTALNRATSARPAAVTDPRGSSPSSATAASRIAGIARRRRRARVKTSRRPSAPAAARSQVATSTSRAARVARRAASSVPRSASQAAPKAVAASSAVSASPRRRGWESGRLVTVANASQSATAPSSGHDGGVSSRTKAMAAATATARASKRPGGEAGGSATSSWASGCAWAGQPFSARRYTTTWMAL</sequence>